<reference evidence="1 2" key="1">
    <citation type="journal article" date="2016" name="Nat. Commun.">
        <title>Thousands of microbial genomes shed light on interconnected biogeochemical processes in an aquifer system.</title>
        <authorList>
            <person name="Anantharaman K."/>
            <person name="Brown C.T."/>
            <person name="Hug L.A."/>
            <person name="Sharon I."/>
            <person name="Castelle C.J."/>
            <person name="Probst A.J."/>
            <person name="Thomas B.C."/>
            <person name="Singh A."/>
            <person name="Wilkins M.J."/>
            <person name="Karaoz U."/>
            <person name="Brodie E.L."/>
            <person name="Williams K.H."/>
            <person name="Hubbard S.S."/>
            <person name="Banfield J.F."/>
        </authorList>
    </citation>
    <scope>NUCLEOTIDE SEQUENCE [LARGE SCALE GENOMIC DNA]</scope>
</reference>
<evidence type="ECO:0000313" key="1">
    <source>
        <dbReference type="EMBL" id="OGF25158.1"/>
    </source>
</evidence>
<accession>A0A1F5SEN5</accession>
<dbReference type="STRING" id="1797994.A2227_07490"/>
<gene>
    <name evidence="1" type="ORF">A2227_07490</name>
</gene>
<evidence type="ECO:0000313" key="2">
    <source>
        <dbReference type="Proteomes" id="UP000178367"/>
    </source>
</evidence>
<dbReference type="AlphaFoldDB" id="A0A1F5SEN5"/>
<comment type="caution">
    <text evidence="1">The sequence shown here is derived from an EMBL/GenBank/DDBJ whole genome shotgun (WGS) entry which is preliminary data.</text>
</comment>
<name>A0A1F5SEN5_9BACT</name>
<dbReference type="EMBL" id="MFGB01000023">
    <property type="protein sequence ID" value="OGF25158.1"/>
    <property type="molecule type" value="Genomic_DNA"/>
</dbReference>
<sequence length="162" mass="17219">MLNKKKKILMIGGIILFCGAAFLGLDIRNYLEFRNTAEALSALPWQDGGRVTMYQPVCVSTPPDGVCKNCPQCGPVTGNYVCADYSEIQFTGQRGGTKICPMQGFVYKGGGVMPTVGLDTIVGGISDTLPKVIGVPGPGASRIQRLVEAADFVIAGFRNLVE</sequence>
<organism evidence="1 2">
    <name type="scientific">Candidatus Falkowbacteria bacterium RIFOXYA2_FULL_47_19</name>
    <dbReference type="NCBI Taxonomy" id="1797994"/>
    <lineage>
        <taxon>Bacteria</taxon>
        <taxon>Candidatus Falkowiibacteriota</taxon>
    </lineage>
</organism>
<protein>
    <submittedName>
        <fullName evidence="1">Uncharacterized protein</fullName>
    </submittedName>
</protein>
<proteinExistence type="predicted"/>
<dbReference type="Proteomes" id="UP000178367">
    <property type="component" value="Unassembled WGS sequence"/>
</dbReference>